<comment type="subcellular location">
    <subcellularLocation>
        <location evidence="2">Cytoplasm</location>
        <location evidence="2">Nucleoid</location>
    </subcellularLocation>
</comment>
<evidence type="ECO:0000313" key="3">
    <source>
        <dbReference type="EMBL" id="HFC97024.1"/>
    </source>
</evidence>
<dbReference type="AlphaFoldDB" id="A0A7C3GTH8"/>
<keyword evidence="1 2" id="KW-0238">DNA-binding</keyword>
<comment type="caution">
    <text evidence="3">The sequence shown here is derived from an EMBL/GenBank/DDBJ whole genome shotgun (WGS) entry which is preliminary data.</text>
</comment>
<sequence length="107" mass="11729">MLPPQMQQLMKQVQKIQKKMAELQETLAERTVSASAGGGMVTAVVNGRQEVVSIKIDPEVFEAGDREMLEDLIVAAVNEALRRSQEMVQEEMAKITGGLKIPGLFGM</sequence>
<comment type="function">
    <text evidence="2">Binds to DNA and alters its conformation. May be involved in regulation of gene expression, nucleoid organization and DNA protection.</text>
</comment>
<reference evidence="3" key="1">
    <citation type="journal article" date="2020" name="mSystems">
        <title>Genome- and Community-Level Interaction Insights into Carbon Utilization and Element Cycling Functions of Hydrothermarchaeota in Hydrothermal Sediment.</title>
        <authorList>
            <person name="Zhou Z."/>
            <person name="Liu Y."/>
            <person name="Xu W."/>
            <person name="Pan J."/>
            <person name="Luo Z.H."/>
            <person name="Li M."/>
        </authorList>
    </citation>
    <scope>NUCLEOTIDE SEQUENCE [LARGE SCALE GENOMIC DNA]</scope>
    <source>
        <strain evidence="3">HyVt-483</strain>
    </source>
</reference>
<dbReference type="HAMAP" id="MF_00274">
    <property type="entry name" value="DNA_YbaB_EbfC"/>
    <property type="match status" value="1"/>
</dbReference>
<dbReference type="GO" id="GO:0003677">
    <property type="term" value="F:DNA binding"/>
    <property type="evidence" value="ECO:0007669"/>
    <property type="project" value="UniProtKB-UniRule"/>
</dbReference>
<keyword evidence="2" id="KW-0963">Cytoplasm</keyword>
<dbReference type="PANTHER" id="PTHR33449">
    <property type="entry name" value="NUCLEOID-ASSOCIATED PROTEIN YBAB"/>
    <property type="match status" value="1"/>
</dbReference>
<evidence type="ECO:0000256" key="2">
    <source>
        <dbReference type="HAMAP-Rule" id="MF_00274"/>
    </source>
</evidence>
<dbReference type="NCBIfam" id="TIGR00103">
    <property type="entry name" value="DNA_YbaB_EbfC"/>
    <property type="match status" value="1"/>
</dbReference>
<accession>A0A7C3GTH8</accession>
<dbReference type="Gene3D" id="3.30.1310.10">
    <property type="entry name" value="Nucleoid-associated protein YbaB-like domain"/>
    <property type="match status" value="1"/>
</dbReference>
<comment type="similarity">
    <text evidence="2">Belongs to the YbaB/EbfC family.</text>
</comment>
<dbReference type="EMBL" id="DRMH01000012">
    <property type="protein sequence ID" value="HFC97024.1"/>
    <property type="molecule type" value="Genomic_DNA"/>
</dbReference>
<gene>
    <name evidence="3" type="ORF">ENJ40_01010</name>
</gene>
<dbReference type="PANTHER" id="PTHR33449:SF1">
    <property type="entry name" value="NUCLEOID-ASSOCIATED PROTEIN YBAB"/>
    <property type="match status" value="1"/>
</dbReference>
<organism evidence="3">
    <name type="scientific">Thermosulfurimonas dismutans</name>
    <dbReference type="NCBI Taxonomy" id="999894"/>
    <lineage>
        <taxon>Bacteria</taxon>
        <taxon>Pseudomonadati</taxon>
        <taxon>Thermodesulfobacteriota</taxon>
        <taxon>Thermodesulfobacteria</taxon>
        <taxon>Thermodesulfobacteriales</taxon>
        <taxon>Thermodesulfobacteriaceae</taxon>
        <taxon>Thermosulfurimonas</taxon>
    </lineage>
</organism>
<proteinExistence type="inferred from homology"/>
<comment type="subunit">
    <text evidence="2">Homodimer.</text>
</comment>
<evidence type="ECO:0000256" key="1">
    <source>
        <dbReference type="ARBA" id="ARBA00023125"/>
    </source>
</evidence>
<name>A0A7C3GTH8_9BACT</name>
<protein>
    <recommendedName>
        <fullName evidence="2">Nucleoid-associated protein ENJ40_01010</fullName>
    </recommendedName>
</protein>
<dbReference type="InterPro" id="IPR036894">
    <property type="entry name" value="YbaB-like_sf"/>
</dbReference>
<dbReference type="Proteomes" id="UP000886043">
    <property type="component" value="Unassembled WGS sequence"/>
</dbReference>
<dbReference type="InterPro" id="IPR004401">
    <property type="entry name" value="YbaB/EbfC"/>
</dbReference>
<dbReference type="GO" id="GO:0043590">
    <property type="term" value="C:bacterial nucleoid"/>
    <property type="evidence" value="ECO:0007669"/>
    <property type="project" value="UniProtKB-UniRule"/>
</dbReference>
<dbReference type="SUPFAM" id="SSF82607">
    <property type="entry name" value="YbaB-like"/>
    <property type="match status" value="1"/>
</dbReference>
<dbReference type="Pfam" id="PF02575">
    <property type="entry name" value="YbaB_DNA_bd"/>
    <property type="match status" value="1"/>
</dbReference>
<dbReference type="PIRSF" id="PIRSF004555">
    <property type="entry name" value="UCP004555"/>
    <property type="match status" value="1"/>
</dbReference>
<dbReference type="GO" id="GO:0005829">
    <property type="term" value="C:cytosol"/>
    <property type="evidence" value="ECO:0007669"/>
    <property type="project" value="TreeGrafter"/>
</dbReference>